<dbReference type="EMBL" id="KZ613492">
    <property type="protein sequence ID" value="PMD18830.1"/>
    <property type="molecule type" value="Genomic_DNA"/>
</dbReference>
<dbReference type="Proteomes" id="UP000235672">
    <property type="component" value="Unassembled WGS sequence"/>
</dbReference>
<feature type="compositionally biased region" description="Polar residues" evidence="1">
    <location>
        <begin position="113"/>
        <end position="130"/>
    </location>
</feature>
<dbReference type="OrthoDB" id="5397183at2759"/>
<feature type="region of interest" description="Disordered" evidence="1">
    <location>
        <begin position="664"/>
        <end position="684"/>
    </location>
</feature>
<keyword evidence="3" id="KW-1185">Reference proteome</keyword>
<name>A0A2J6PXQ6_9HELO</name>
<accession>A0A2J6PXQ6</accession>
<gene>
    <name evidence="2" type="ORF">NA56DRAFT_221817</name>
</gene>
<reference evidence="2 3" key="1">
    <citation type="submission" date="2016-05" db="EMBL/GenBank/DDBJ databases">
        <title>A degradative enzymes factory behind the ericoid mycorrhizal symbiosis.</title>
        <authorList>
            <consortium name="DOE Joint Genome Institute"/>
            <person name="Martino E."/>
            <person name="Morin E."/>
            <person name="Grelet G."/>
            <person name="Kuo A."/>
            <person name="Kohler A."/>
            <person name="Daghino S."/>
            <person name="Barry K."/>
            <person name="Choi C."/>
            <person name="Cichocki N."/>
            <person name="Clum A."/>
            <person name="Copeland A."/>
            <person name="Hainaut M."/>
            <person name="Haridas S."/>
            <person name="Labutti K."/>
            <person name="Lindquist E."/>
            <person name="Lipzen A."/>
            <person name="Khouja H.-R."/>
            <person name="Murat C."/>
            <person name="Ohm R."/>
            <person name="Olson A."/>
            <person name="Spatafora J."/>
            <person name="Veneault-Fourrey C."/>
            <person name="Henrissat B."/>
            <person name="Grigoriev I."/>
            <person name="Martin F."/>
            <person name="Perotto S."/>
        </authorList>
    </citation>
    <scope>NUCLEOTIDE SEQUENCE [LARGE SCALE GENOMIC DNA]</scope>
    <source>
        <strain evidence="2 3">UAMH 7357</strain>
    </source>
</reference>
<dbReference type="AlphaFoldDB" id="A0A2J6PXQ6"/>
<feature type="region of interest" description="Disordered" evidence="1">
    <location>
        <begin position="83"/>
        <end position="187"/>
    </location>
</feature>
<protein>
    <submittedName>
        <fullName evidence="2">Uncharacterized protein</fullName>
    </submittedName>
</protein>
<evidence type="ECO:0000313" key="3">
    <source>
        <dbReference type="Proteomes" id="UP000235672"/>
    </source>
</evidence>
<proteinExistence type="predicted"/>
<sequence>MLRGRLCRENIITTSFTPVNRNNTQPQYVKPSKILTSKALDSAAIYDLPDEALPEVAAKKQKTASTQGNKGRDVSLGIVWEYNDDEDPERDGDADGHISKKRRATPAKRSKSTKVQSKMLSQSWGNSENAQPDDRQNSQLTTPPDSNKRAKRPTASSTTQSRVRKTKPFKNPTITKPSVVREKPVEDSIPSLRPVSTYIGWRTTQDAVKLNSNGIAKTTLDKLAAFRYKPSANFSNSDPSHNLPVQRGDHSELEIGQLGLGRPSSDYSTIPSFPSLLNGRRFESPEPPLDVPHEDVEVRDSEMIHLRDAEMPLKPSSDDFYLDVLWTFESTSQVPPRNSQSIGDRELGQTEHAQPGLQLQQRSQANGIINFDESSHQSAPCRFQPPPPTLASLAKLVEYIDNSVDLSSSEANALVCLPDVAALEQGGQHTSESLGAAENSPKLDRSSVAYLFFEEAMDVTHADDYEAEAVEESLHSFRADRTDFDEQLQPDAPVPCSQLGGRVTEVQVERYDIDDAEEVSREVTKDSEPDEFTEGLDDSDFLDIVSDPAISETQFKLRPMQREKSGTLPQSQQMSFAPVPPQDAFTTGNAITLALKTNNNELAIQNLASPLPQILSSEPDDEYPMDEADEEVFKLQDLMTTGVVEKFQAPASLQYAFGDDPGSGEVYDSSLQFSPPKPQRTPASAKKLHTDIPSTATSPAHRSDIEALPVGGAEDWNFLRTDHPAEDAEVEVIFEAPSEPLRPMNMMNGAERREYMSSPSPKTLSHALNSGATPGASIETDLAFINWVLDDSHEYRPLQPFARPDFPILARDRSPVTGVSALTFLRVCFRIGELFKEGARCEALKQDAVIELFARVTFSSREAGTNKQHFQFADLWHDRPPFPNGVLFNYRTSGLVESESKALLGADEGTLARCLGRLKRDSKSETGWMLHIANIRMTDWEEIKWTKRIVSADLVKSERVGLLKLRV</sequence>
<evidence type="ECO:0000313" key="2">
    <source>
        <dbReference type="EMBL" id="PMD18830.1"/>
    </source>
</evidence>
<organism evidence="2 3">
    <name type="scientific">Hyaloscypha hepaticicola</name>
    <dbReference type="NCBI Taxonomy" id="2082293"/>
    <lineage>
        <taxon>Eukaryota</taxon>
        <taxon>Fungi</taxon>
        <taxon>Dikarya</taxon>
        <taxon>Ascomycota</taxon>
        <taxon>Pezizomycotina</taxon>
        <taxon>Leotiomycetes</taxon>
        <taxon>Helotiales</taxon>
        <taxon>Hyaloscyphaceae</taxon>
        <taxon>Hyaloscypha</taxon>
    </lineage>
</organism>
<feature type="compositionally biased region" description="Basic residues" evidence="1">
    <location>
        <begin position="99"/>
        <end position="112"/>
    </location>
</feature>
<evidence type="ECO:0000256" key="1">
    <source>
        <dbReference type="SAM" id="MobiDB-lite"/>
    </source>
</evidence>